<dbReference type="InterPro" id="IPR011006">
    <property type="entry name" value="CheY-like_superfamily"/>
</dbReference>
<dbReference type="SUPFAM" id="SSF48452">
    <property type="entry name" value="TPR-like"/>
    <property type="match status" value="1"/>
</dbReference>
<feature type="repeat" description="TPR" evidence="4">
    <location>
        <begin position="445"/>
        <end position="478"/>
    </location>
</feature>
<dbReference type="SMART" id="SM00448">
    <property type="entry name" value="REC"/>
    <property type="match status" value="1"/>
</dbReference>
<dbReference type="SMART" id="SM00028">
    <property type="entry name" value="TPR"/>
    <property type="match status" value="2"/>
</dbReference>
<evidence type="ECO:0000259" key="6">
    <source>
        <dbReference type="PROSITE" id="PS50110"/>
    </source>
</evidence>
<dbReference type="EMBL" id="JAQQXP010000001">
    <property type="protein sequence ID" value="MDC8830971.1"/>
    <property type="molecule type" value="Genomic_DNA"/>
</dbReference>
<evidence type="ECO:0000313" key="7">
    <source>
        <dbReference type="EMBL" id="MDC8830971.1"/>
    </source>
</evidence>
<dbReference type="PROSITE" id="PS50110">
    <property type="entry name" value="RESPONSE_REGULATORY"/>
    <property type="match status" value="1"/>
</dbReference>
<feature type="region of interest" description="Disordered" evidence="5">
    <location>
        <begin position="529"/>
        <end position="553"/>
    </location>
</feature>
<dbReference type="Pfam" id="PF00072">
    <property type="entry name" value="Response_reg"/>
    <property type="match status" value="1"/>
</dbReference>
<dbReference type="Gene3D" id="1.25.40.10">
    <property type="entry name" value="Tetratricopeptide repeat domain"/>
    <property type="match status" value="2"/>
</dbReference>
<name>A0ABT5L1Q6_9ALTE</name>
<keyword evidence="2" id="KW-0902">Two-component regulatory system</keyword>
<dbReference type="Gene3D" id="3.40.50.2300">
    <property type="match status" value="1"/>
</dbReference>
<feature type="modified residue" description="4-aspartylphosphate" evidence="3">
    <location>
        <position position="55"/>
    </location>
</feature>
<gene>
    <name evidence="7" type="ORF">OIK42_09375</name>
</gene>
<keyword evidence="1 3" id="KW-0597">Phosphoprotein</keyword>
<organism evidence="7 8">
    <name type="scientific">Alteromonas gilva</name>
    <dbReference type="NCBI Taxonomy" id="2987522"/>
    <lineage>
        <taxon>Bacteria</taxon>
        <taxon>Pseudomonadati</taxon>
        <taxon>Pseudomonadota</taxon>
        <taxon>Gammaproteobacteria</taxon>
        <taxon>Alteromonadales</taxon>
        <taxon>Alteromonadaceae</taxon>
        <taxon>Alteromonas/Salinimonas group</taxon>
        <taxon>Alteromonas</taxon>
    </lineage>
</organism>
<evidence type="ECO:0000313" key="8">
    <source>
        <dbReference type="Proteomes" id="UP001218788"/>
    </source>
</evidence>
<keyword evidence="8" id="KW-1185">Reference proteome</keyword>
<protein>
    <submittedName>
        <fullName evidence="7">Response regulator</fullName>
    </submittedName>
</protein>
<dbReference type="PANTHER" id="PTHR44591:SF14">
    <property type="entry name" value="PROTEIN PILG"/>
    <property type="match status" value="1"/>
</dbReference>
<dbReference type="Proteomes" id="UP001218788">
    <property type="component" value="Unassembled WGS sequence"/>
</dbReference>
<dbReference type="InterPro" id="IPR050595">
    <property type="entry name" value="Bact_response_regulator"/>
</dbReference>
<evidence type="ECO:0000256" key="2">
    <source>
        <dbReference type="ARBA" id="ARBA00023012"/>
    </source>
</evidence>
<feature type="compositionally biased region" description="Polar residues" evidence="5">
    <location>
        <begin position="530"/>
        <end position="543"/>
    </location>
</feature>
<dbReference type="PROSITE" id="PS50005">
    <property type="entry name" value="TPR"/>
    <property type="match status" value="1"/>
</dbReference>
<comment type="caution">
    <text evidence="7">The sequence shown here is derived from an EMBL/GenBank/DDBJ whole genome shotgun (WGS) entry which is preliminary data.</text>
</comment>
<feature type="domain" description="Response regulatory" evidence="6">
    <location>
        <begin position="5"/>
        <end position="124"/>
    </location>
</feature>
<dbReference type="RefSeq" id="WP_273639990.1">
    <property type="nucleotide sequence ID" value="NZ_JAQQXP010000001.1"/>
</dbReference>
<dbReference type="PANTHER" id="PTHR44591">
    <property type="entry name" value="STRESS RESPONSE REGULATOR PROTEIN 1"/>
    <property type="match status" value="1"/>
</dbReference>
<dbReference type="InterPro" id="IPR019734">
    <property type="entry name" value="TPR_rpt"/>
</dbReference>
<evidence type="ECO:0000256" key="1">
    <source>
        <dbReference type="ARBA" id="ARBA00022553"/>
    </source>
</evidence>
<dbReference type="InterPro" id="IPR001789">
    <property type="entry name" value="Sig_transdc_resp-reg_receiver"/>
</dbReference>
<evidence type="ECO:0000256" key="5">
    <source>
        <dbReference type="SAM" id="MobiDB-lite"/>
    </source>
</evidence>
<proteinExistence type="predicted"/>
<reference evidence="7 8" key="1">
    <citation type="submission" date="2022-10" db="EMBL/GenBank/DDBJ databases">
        <title>Alteromonas sp. chi3 Genome sequencing.</title>
        <authorList>
            <person name="Park S."/>
        </authorList>
    </citation>
    <scope>NUCLEOTIDE SEQUENCE [LARGE SCALE GENOMIC DNA]</scope>
    <source>
        <strain evidence="8">chi3</strain>
    </source>
</reference>
<sequence length="553" mass="63041">MQKIRVAIVEDNATARSTIRNHLLTLGNLDVSSFSTGNELKGALRKQNFEVLIFDFNLGQNRNGVEWVQLLRQNQYIRPSTGIMFLTADRLPQTIGQIIDVHPDLLLIKPYTINSLRRAVKHYLDYRQQAAQALKNIDNERYDKAIEQLTKLLASGKPSRVSADLERLLARLLMQQSRYSEAVEIYRNVLAKSDKVLWAQWGKLKCQFLMGNWDDCQASLDNMRGAMLTRDKAFEWLACLSFEQAEYDTAEYYLDHIKDSELSLPATRLKSLTYQKLNRVLESIELYQKKREYNRSTKERFDEFTFELAEFYLSIAQNSPVNNRAESLLQARKLVGVAARSQNDMQSRQRHDYLLAHSYILEDQLDKARDLTAHDHMTLFSRTPASTLITAALVNNALGNADQAATLLDMVSVNNEFSELPSEYQTIQSQLLSAEHSTGMAQNRAEKYNEQGQQHFVKQAYQQALNAFYHALQLQPDMPAFALNMLQTMLMEGQSWYRNVSASALTELISGSELSSSNAQRFERLKSTYPHLNTSHGKSTSGASGDRGKPGPR</sequence>
<accession>A0ABT5L1Q6</accession>
<evidence type="ECO:0000256" key="4">
    <source>
        <dbReference type="PROSITE-ProRule" id="PRU00339"/>
    </source>
</evidence>
<dbReference type="InterPro" id="IPR011990">
    <property type="entry name" value="TPR-like_helical_dom_sf"/>
</dbReference>
<dbReference type="SUPFAM" id="SSF52172">
    <property type="entry name" value="CheY-like"/>
    <property type="match status" value="1"/>
</dbReference>
<evidence type="ECO:0000256" key="3">
    <source>
        <dbReference type="PROSITE-ProRule" id="PRU00169"/>
    </source>
</evidence>
<keyword evidence="4" id="KW-0802">TPR repeat</keyword>